<feature type="transmembrane region" description="Helical" evidence="1">
    <location>
        <begin position="12"/>
        <end position="29"/>
    </location>
</feature>
<sequence>MSSAATVSVKPIIRGIGGGACLGAGVALGAYSGGWFLLVAVLPTLIGFGLVAGAIERSRTTVARGEPVEVRVDLIDRSAPRLMASSTLIAGEAFPRGDAPFRFQTNARLSTGHLADLVGNGHGSLPSDALGDPGSAPITEHRVSATQIPTVLAAVAAMWATILVPSGDLWNFKLLTAQSQSAIPATTSEVDTGPPASIPPLSLGYEIRR</sequence>
<protein>
    <submittedName>
        <fullName evidence="2">Uncharacterized protein</fullName>
    </submittedName>
</protein>
<organism evidence="2 3">
    <name type="scientific">Mycobacteroides franklinii</name>
    <dbReference type="NCBI Taxonomy" id="948102"/>
    <lineage>
        <taxon>Bacteria</taxon>
        <taxon>Bacillati</taxon>
        <taxon>Actinomycetota</taxon>
        <taxon>Actinomycetes</taxon>
        <taxon>Mycobacteriales</taxon>
        <taxon>Mycobacteriaceae</taxon>
        <taxon>Mycobacteroides</taxon>
    </lineage>
</organism>
<dbReference type="Proteomes" id="UP000295165">
    <property type="component" value="Unassembled WGS sequence"/>
</dbReference>
<keyword evidence="1" id="KW-1133">Transmembrane helix</keyword>
<gene>
    <name evidence="2" type="ORF">CCUG63697_03149</name>
</gene>
<evidence type="ECO:0000313" key="2">
    <source>
        <dbReference type="EMBL" id="TDZ48620.1"/>
    </source>
</evidence>
<feature type="transmembrane region" description="Helical" evidence="1">
    <location>
        <begin position="35"/>
        <end position="55"/>
    </location>
</feature>
<keyword evidence="1" id="KW-0472">Membrane</keyword>
<name>A0A4R8R0Y0_9MYCO</name>
<evidence type="ECO:0000313" key="3">
    <source>
        <dbReference type="Proteomes" id="UP000295165"/>
    </source>
</evidence>
<dbReference type="AlphaFoldDB" id="A0A4R8R0Y0"/>
<keyword evidence="1" id="KW-0812">Transmembrane</keyword>
<dbReference type="EMBL" id="PECC01000028">
    <property type="protein sequence ID" value="TDZ48620.1"/>
    <property type="molecule type" value="Genomic_DNA"/>
</dbReference>
<comment type="caution">
    <text evidence="2">The sequence shown here is derived from an EMBL/GenBank/DDBJ whole genome shotgun (WGS) entry which is preliminary data.</text>
</comment>
<evidence type="ECO:0000256" key="1">
    <source>
        <dbReference type="SAM" id="Phobius"/>
    </source>
</evidence>
<reference evidence="2 3" key="1">
    <citation type="journal article" date="2019" name="Sci. Rep.">
        <title>Extended insight into the Mycobacterium chelonae-abscessus complex through whole genome sequencing of Mycobacterium salmoniphilum outbreak and Mycobacterium salmoniphilum-like strains.</title>
        <authorList>
            <person name="Behra P.R.K."/>
            <person name="Das S."/>
            <person name="Pettersson B.M.F."/>
            <person name="Shirreff L."/>
            <person name="DuCote T."/>
            <person name="Jacobsson K.G."/>
            <person name="Ennis D.G."/>
            <person name="Kirsebom L.A."/>
        </authorList>
    </citation>
    <scope>NUCLEOTIDE SEQUENCE [LARGE SCALE GENOMIC DNA]</scope>
    <source>
        <strain evidence="2 3">CCUG 63697</strain>
    </source>
</reference>
<proteinExistence type="predicted"/>
<accession>A0A4R8R0Y0</accession>
<keyword evidence="3" id="KW-1185">Reference proteome</keyword>
<dbReference type="RefSeq" id="WP_134049961.1">
    <property type="nucleotide sequence ID" value="NZ_PECB01000002.1"/>
</dbReference>